<proteinExistence type="predicted"/>
<gene>
    <name evidence="1" type="ORF">X801_06015</name>
</gene>
<protein>
    <submittedName>
        <fullName evidence="1">Uncharacterized protein</fullName>
    </submittedName>
</protein>
<dbReference type="CDD" id="cd21794">
    <property type="entry name" value="Rad21_Rec8_M_Rec8"/>
    <property type="match status" value="1"/>
</dbReference>
<evidence type="ECO:0000313" key="2">
    <source>
        <dbReference type="Proteomes" id="UP000243686"/>
    </source>
</evidence>
<dbReference type="Proteomes" id="UP000243686">
    <property type="component" value="Unassembled WGS sequence"/>
</dbReference>
<reference evidence="1 2" key="1">
    <citation type="submission" date="2015-03" db="EMBL/GenBank/DDBJ databases">
        <title>Draft genome of the nematode, Opisthorchis viverrini.</title>
        <authorList>
            <person name="Mitreva M."/>
        </authorList>
    </citation>
    <scope>NUCLEOTIDE SEQUENCE [LARGE SCALE GENOMIC DNA]</scope>
    <source>
        <strain evidence="1">Khon Kaen</strain>
    </source>
</reference>
<feature type="non-terminal residue" evidence="1">
    <location>
        <position position="561"/>
    </location>
</feature>
<name>A0A1S8WUL6_OPIVI</name>
<dbReference type="AlphaFoldDB" id="A0A1S8WUL6"/>
<dbReference type="EMBL" id="KV894498">
    <property type="protein sequence ID" value="OON18137.1"/>
    <property type="molecule type" value="Genomic_DNA"/>
</dbReference>
<sequence>MPELPLADPLRDSVNLELPDLVHIAGVDLDLFDMMQTSLYQARVEDITLMEENVNLIPVSNLTFGEELAFSSGMDLIQLTDNDVAIRAAATDKVASLSPEESRRRPLCDVDQVVEPEAKIPRVQSAVLGTVTEIEEPRLLPADPSVYAIPDQDQITLGELNAFQSNGTFRALDGTVVGPSGVTSVEHPQSVEENPGISDVAEARGVQPLEPEAQTEQRQLTEQQSIQIPHISPPLVQQPPELLQPMGDLDGVLLVQLDRLPSFHQGEIRRQRRANKSKLQIDETIRMTTAELRWNMDHGEDTMIPVASRLAEPASRTKTQYLLSRCVPRLFARPARLDTALSSTLCDLWCRHRRWAEDQLKLGCDLLEPMVSLEPLDPAPGRLTDMAEASIEQPRAAQANSSLGPSSLSLLGTSNLLNMTVIQQPSGQDSNISSKTPVVPQEAGLPTVPMPPVNSPCVLNVTPELPPQLLYETTTLIPLPEEREEQAREGMMEFPTSIRQSRLIEPQLAANPLYKDSHGVWRRLQELLANSDKNSVEITELCPPGTLKKDAALVFATVLRR</sequence>
<organism evidence="1 2">
    <name type="scientific">Opisthorchis viverrini</name>
    <name type="common">Southeast Asian liver fluke</name>
    <dbReference type="NCBI Taxonomy" id="6198"/>
    <lineage>
        <taxon>Eukaryota</taxon>
        <taxon>Metazoa</taxon>
        <taxon>Spiralia</taxon>
        <taxon>Lophotrochozoa</taxon>
        <taxon>Platyhelminthes</taxon>
        <taxon>Trematoda</taxon>
        <taxon>Digenea</taxon>
        <taxon>Opisthorchiida</taxon>
        <taxon>Opisthorchiata</taxon>
        <taxon>Opisthorchiidae</taxon>
        <taxon>Opisthorchis</taxon>
    </lineage>
</organism>
<accession>A0A1S8WUL6</accession>
<evidence type="ECO:0000313" key="1">
    <source>
        <dbReference type="EMBL" id="OON18137.1"/>
    </source>
</evidence>
<keyword evidence="2" id="KW-1185">Reference proteome</keyword>